<reference evidence="2" key="1">
    <citation type="journal article" date="2013" name="Genome Announc.">
        <title>Complete Chromosome Sequence of Carnobacterium maltaromaticum LMA 28.</title>
        <authorList>
            <person name="Cailliez-Grimal C."/>
            <person name="Chaillou S."/>
            <person name="Anba-Mondoloni J."/>
            <person name="Loux V."/>
            <person name="Afzal M.I."/>
            <person name="Rahman A."/>
            <person name="Kergourlay G."/>
            <person name="Champomier-Verges M.C."/>
            <person name="Zagorec M."/>
            <person name="Dalgaard P."/>
            <person name="Leisner J.J."/>
            <person name="Prevost H."/>
            <person name="Revol-Junelles A.M."/>
            <person name="Borges F."/>
        </authorList>
    </citation>
    <scope>NUCLEOTIDE SEQUENCE</scope>
    <source>
        <strain evidence="2">LMA28</strain>
    </source>
</reference>
<evidence type="ECO:0000313" key="2">
    <source>
        <dbReference type="Proteomes" id="UP000000212"/>
    </source>
</evidence>
<organism evidence="1 2">
    <name type="scientific">Carnobacterium maltaromaticum LMA28</name>
    <dbReference type="NCBI Taxonomy" id="1234679"/>
    <lineage>
        <taxon>Bacteria</taxon>
        <taxon>Bacillati</taxon>
        <taxon>Bacillota</taxon>
        <taxon>Bacilli</taxon>
        <taxon>Lactobacillales</taxon>
        <taxon>Carnobacteriaceae</taxon>
        <taxon>Carnobacterium</taxon>
    </lineage>
</organism>
<accession>K8E7W3</accession>
<dbReference type="AlphaFoldDB" id="K8E7W3"/>
<dbReference type="Proteomes" id="UP000000212">
    <property type="component" value="Chromosome"/>
</dbReference>
<dbReference type="EMBL" id="HE999757">
    <property type="protein sequence ID" value="CCO13049.2"/>
    <property type="molecule type" value="Genomic_DNA"/>
</dbReference>
<proteinExistence type="predicted"/>
<dbReference type="KEGG" id="cml:BN424_3644"/>
<protein>
    <submittedName>
        <fullName evidence="1">Uncharacterized protein</fullName>
    </submittedName>
</protein>
<gene>
    <name evidence="1" type="ORF">BN424_3644</name>
</gene>
<dbReference type="HOGENOM" id="CLU_3005680_0_0_9"/>
<keyword evidence="2" id="KW-1185">Reference proteome</keyword>
<evidence type="ECO:0000313" key="1">
    <source>
        <dbReference type="EMBL" id="CCO13049.2"/>
    </source>
</evidence>
<dbReference type="RefSeq" id="WP_015077935.1">
    <property type="nucleotide sequence ID" value="NC_019425.2"/>
</dbReference>
<sequence length="56" mass="6812">MKRQFSLSNNYFFAYNYWHEFCNEGLVSSMITPEFVDTEEKKDLRGELSLYFTKKK</sequence>
<dbReference type="STRING" id="1234679.BN424_3644"/>
<name>K8E7W3_CARML</name>